<dbReference type="AlphaFoldDB" id="A0A6G5QMZ7"/>
<dbReference type="EMBL" id="CP012543">
    <property type="protein sequence ID" value="QCD47011.1"/>
    <property type="molecule type" value="Genomic_DNA"/>
</dbReference>
<dbReference type="Proteomes" id="UP000502377">
    <property type="component" value="Chromosome"/>
</dbReference>
<organism evidence="1 2">
    <name type="scientific">Campylobacter rectus</name>
    <name type="common">Wolinella recta</name>
    <dbReference type="NCBI Taxonomy" id="203"/>
    <lineage>
        <taxon>Bacteria</taxon>
        <taxon>Pseudomonadati</taxon>
        <taxon>Campylobacterota</taxon>
        <taxon>Epsilonproteobacteria</taxon>
        <taxon>Campylobacterales</taxon>
        <taxon>Campylobacteraceae</taxon>
        <taxon>Campylobacter</taxon>
    </lineage>
</organism>
<proteinExistence type="predicted"/>
<evidence type="ECO:0000313" key="2">
    <source>
        <dbReference type="Proteomes" id="UP000502377"/>
    </source>
</evidence>
<dbReference type="RefSeq" id="WP_002944562.1">
    <property type="nucleotide sequence ID" value="NZ_CP012543.1"/>
</dbReference>
<reference evidence="1 2" key="1">
    <citation type="submission" date="2016-07" db="EMBL/GenBank/DDBJ databases">
        <title>Comparative genomics of the Campylobacter concisus group.</title>
        <authorList>
            <person name="Miller W.G."/>
            <person name="Yee E."/>
            <person name="Chapman M.H."/>
            <person name="Huynh S."/>
            <person name="Bono J.L."/>
            <person name="On S.L.W."/>
            <person name="StLeger J."/>
            <person name="Foster G."/>
            <person name="Parker C.T."/>
        </authorList>
    </citation>
    <scope>NUCLEOTIDE SEQUENCE [LARGE SCALE GENOMIC DNA]</scope>
    <source>
        <strain evidence="1 2">ATCC 33238</strain>
    </source>
</reference>
<sequence length="126" mass="14359">MLIVIDRYIFEVKHNILSISKTTSINFDKQNTITKPVYTHLGGYEDEVSFEAVILLEDMAEFAGFEELVKLGKPLDISTFDLADDRRIFITKLTQTVANFVKTQLNGVTYYTKKLQISGYLIGRAN</sequence>
<accession>A0A6G5QMZ7</accession>
<protein>
    <submittedName>
        <fullName evidence="1">Uncharacterized protein</fullName>
    </submittedName>
</protein>
<evidence type="ECO:0000313" key="1">
    <source>
        <dbReference type="EMBL" id="QCD47011.1"/>
    </source>
</evidence>
<dbReference type="KEGG" id="crx:CRECT_1357"/>
<name>A0A6G5QMZ7_CAMRE</name>
<gene>
    <name evidence="1" type="ORF">CRECT_1357</name>
</gene>